<organism evidence="2 3">
    <name type="scientific">Cohnella abietis</name>
    <dbReference type="NCBI Taxonomy" id="2507935"/>
    <lineage>
        <taxon>Bacteria</taxon>
        <taxon>Bacillati</taxon>
        <taxon>Bacillota</taxon>
        <taxon>Bacilli</taxon>
        <taxon>Bacillales</taxon>
        <taxon>Paenibacillaceae</taxon>
        <taxon>Cohnella</taxon>
    </lineage>
</organism>
<evidence type="ECO:0000313" key="2">
    <source>
        <dbReference type="EMBL" id="BBI33370.1"/>
    </source>
</evidence>
<name>A0A3T1D5I9_9BACL</name>
<dbReference type="PROSITE" id="PS50878">
    <property type="entry name" value="RT_POL"/>
    <property type="match status" value="1"/>
</dbReference>
<evidence type="ECO:0000313" key="3">
    <source>
        <dbReference type="Proteomes" id="UP000289856"/>
    </source>
</evidence>
<proteinExistence type="predicted"/>
<dbReference type="InterPro" id="IPR043502">
    <property type="entry name" value="DNA/RNA_pol_sf"/>
</dbReference>
<keyword evidence="3" id="KW-1185">Reference proteome</keyword>
<feature type="domain" description="Reverse transcriptase" evidence="1">
    <location>
        <begin position="52"/>
        <end position="369"/>
    </location>
</feature>
<dbReference type="Proteomes" id="UP000289856">
    <property type="component" value="Chromosome"/>
</dbReference>
<sequence length="1070" mass="125938">MSSILYSPDEIPLHYYYFGWKKARSFVKQQGFYDPIEIKEFELELEKNLSDIQEEVSSLFYGITPPIIYGFPKGANGDELKLRPMAKISFRDQVVWATIVLTIGEYFDTNDYSLMADDYVTDNFDLKWMVDWSCNNRLRRKYYPSLEENTYVFQRFMINYTHNELYESFQRSLRLQRKKQEEYFERVLKESPIAFYGQADITKFYPSLKMNVVEDVLKERLNELSNLGVINNEKCNKWLKLFGSLCKIRSDLSCLLDEEIKSIGIDEIRKNSTYETLPTGLIASGFLANCVLTKWLDHPMDNYLKEKTDEGFTTFLTRYTDDIMIISNNESVIFEGMKKIKDLLDSIGLKLSEDKTKPKLKEDLVKSLLGEMESLTIIQANELVGQFFKEDTQCPKIGRYDALPSSTALIDKLSQLGEQQVRAMRGDELEKYLSELMDLVNTEFADAEIRGDTKSSFAAWRIRKAAKDAQDRGLSVSQNITETLKRSFMKYPFKMSLVNCYILHLMELPFDDTTEKYIIEMFKSAKKTDKVELPGFYGGYIRTHILFAISDIWMNLTEENRIRMRTIIFEQVSNWYEDNEVPTWHEQYAIYWLFTNSEIQTDLNLFKINKMQSVNRAYNLFKLMNQDTECGKDSVLVAIMSQIWKRNRLRGQNDAYLSGEENWIKWVWRNLSNTQKAWKWKLNGHERVWIEISEGRESEITIFGYRRLLEISELQISCFFEDNELHQDDEESVRIVPIFNGVIEILNQAITLWASQSDLKFSDRFLKALRSIPEDYRIRKYLTSRIANLKEIERELILENGIIGKNPTFAKKENSSYIPLQDWLEIINIVPQRVETKKMQIELLPLTEAEITSMLIQIGKSFLINIKEKKDDKSNFDIFSFNMPELLTKVSLNRIAIKIEDWKNWRHENGEFKFEFTENYVIYSEYYLSAWAYTKTFFIDDEYLLNYALSMLMLRLISNRKFRSRLTGISRLRGWNKISDVVAQAEFPSTALAEIITGSMNYQNPFYNNLNSKKGVELPLLPLEKEPIMKVTEYLTRLEEHLAVLKKRFFIGETGLREIRFIDIDKLVKE</sequence>
<dbReference type="AlphaFoldDB" id="A0A3T1D5I9"/>
<dbReference type="SUPFAM" id="SSF56672">
    <property type="entry name" value="DNA/RNA polymerases"/>
    <property type="match status" value="1"/>
</dbReference>
<dbReference type="EMBL" id="AP019400">
    <property type="protein sequence ID" value="BBI33370.1"/>
    <property type="molecule type" value="Genomic_DNA"/>
</dbReference>
<accession>A0A3T1D5I9</accession>
<dbReference type="InterPro" id="IPR000477">
    <property type="entry name" value="RT_dom"/>
</dbReference>
<protein>
    <recommendedName>
        <fullName evidence="1">Reverse transcriptase domain-containing protein</fullName>
    </recommendedName>
</protein>
<gene>
    <name evidence="2" type="ORF">KCTCHS21_27690</name>
</gene>
<dbReference type="KEGG" id="cohn:KCTCHS21_27690"/>
<dbReference type="Gene3D" id="3.30.70.270">
    <property type="match status" value="1"/>
</dbReference>
<evidence type="ECO:0000259" key="1">
    <source>
        <dbReference type="PROSITE" id="PS50878"/>
    </source>
</evidence>
<dbReference type="RefSeq" id="WP_130608966.1">
    <property type="nucleotide sequence ID" value="NZ_AP019400.1"/>
</dbReference>
<dbReference type="OrthoDB" id="9793236at2"/>
<dbReference type="Pfam" id="PF00078">
    <property type="entry name" value="RVT_1"/>
    <property type="match status" value="1"/>
</dbReference>
<dbReference type="CDD" id="cd01646">
    <property type="entry name" value="RT_Bac_retron_I"/>
    <property type="match status" value="1"/>
</dbReference>
<dbReference type="InterPro" id="IPR043128">
    <property type="entry name" value="Rev_trsase/Diguanyl_cyclase"/>
</dbReference>
<reference evidence="2 3" key="1">
    <citation type="submission" date="2019-01" db="EMBL/GenBank/DDBJ databases">
        <title>Complete genome sequence of Cohnella hallensis HS21 isolated from Korean fir (Abies koreana) rhizospheric soil.</title>
        <authorList>
            <person name="Jiang L."/>
            <person name="Kang S.W."/>
            <person name="Kim S."/>
            <person name="Jung J."/>
            <person name="Kim C.Y."/>
            <person name="Kim D.H."/>
            <person name="Kim S.W."/>
            <person name="Lee J."/>
        </authorList>
    </citation>
    <scope>NUCLEOTIDE SEQUENCE [LARGE SCALE GENOMIC DNA]</scope>
    <source>
        <strain evidence="2 3">HS21</strain>
    </source>
</reference>